<organism evidence="18 19">
    <name type="scientific">Scopulibacillus darangshiensis</name>
    <dbReference type="NCBI Taxonomy" id="442528"/>
    <lineage>
        <taxon>Bacteria</taxon>
        <taxon>Bacillati</taxon>
        <taxon>Bacillota</taxon>
        <taxon>Bacilli</taxon>
        <taxon>Bacillales</taxon>
        <taxon>Sporolactobacillaceae</taxon>
        <taxon>Scopulibacillus</taxon>
    </lineage>
</organism>
<keyword evidence="10" id="KW-0460">Magnesium</keyword>
<evidence type="ECO:0000256" key="8">
    <source>
        <dbReference type="ARBA" id="ARBA00022605"/>
    </source>
</evidence>
<evidence type="ECO:0000256" key="4">
    <source>
        <dbReference type="ARBA" id="ARBA00011738"/>
    </source>
</evidence>
<dbReference type="GO" id="GO:0051287">
    <property type="term" value="F:NAD binding"/>
    <property type="evidence" value="ECO:0007669"/>
    <property type="project" value="InterPro"/>
</dbReference>
<dbReference type="NCBIfam" id="TIGR02089">
    <property type="entry name" value="TTC"/>
    <property type="match status" value="1"/>
</dbReference>
<keyword evidence="14" id="KW-0100">Branched-chain amino acid biosynthesis</keyword>
<dbReference type="PROSITE" id="PS00470">
    <property type="entry name" value="IDH_IMDH"/>
    <property type="match status" value="1"/>
</dbReference>
<evidence type="ECO:0000313" key="19">
    <source>
        <dbReference type="Proteomes" id="UP000295416"/>
    </source>
</evidence>
<dbReference type="SMART" id="SM01329">
    <property type="entry name" value="Iso_dh"/>
    <property type="match status" value="1"/>
</dbReference>
<evidence type="ECO:0000259" key="17">
    <source>
        <dbReference type="SMART" id="SM01329"/>
    </source>
</evidence>
<keyword evidence="12" id="KW-0520">NAD</keyword>
<evidence type="ECO:0000256" key="6">
    <source>
        <dbReference type="ARBA" id="ARBA00013126"/>
    </source>
</evidence>
<feature type="domain" description="Isopropylmalate dehydrogenase-like" evidence="17">
    <location>
        <begin position="5"/>
        <end position="349"/>
    </location>
</feature>
<keyword evidence="9" id="KW-0479">Metal-binding</keyword>
<evidence type="ECO:0000256" key="1">
    <source>
        <dbReference type="ARBA" id="ARBA00001936"/>
    </source>
</evidence>
<dbReference type="PANTHER" id="PTHR43275:SF1">
    <property type="entry name" value="D-MALATE DEHYDROGENASE [DECARBOXYLATING]"/>
    <property type="match status" value="1"/>
</dbReference>
<evidence type="ECO:0000256" key="14">
    <source>
        <dbReference type="ARBA" id="ARBA00023304"/>
    </source>
</evidence>
<name>A0A4R2P401_9BACL</name>
<dbReference type="RefSeq" id="WP_132746430.1">
    <property type="nucleotide sequence ID" value="NZ_SLXK01000016.1"/>
</dbReference>
<dbReference type="Proteomes" id="UP000295416">
    <property type="component" value="Unassembled WGS sequence"/>
</dbReference>
<evidence type="ECO:0000256" key="15">
    <source>
        <dbReference type="ARBA" id="ARBA00033138"/>
    </source>
</evidence>
<evidence type="ECO:0000256" key="7">
    <source>
        <dbReference type="ARBA" id="ARBA00022430"/>
    </source>
</evidence>
<evidence type="ECO:0000256" key="10">
    <source>
        <dbReference type="ARBA" id="ARBA00022842"/>
    </source>
</evidence>
<evidence type="ECO:0000256" key="16">
    <source>
        <dbReference type="ARBA" id="ARBA00049301"/>
    </source>
</evidence>
<evidence type="ECO:0000256" key="3">
    <source>
        <dbReference type="ARBA" id="ARBA00008319"/>
    </source>
</evidence>
<proteinExistence type="inferred from homology"/>
<dbReference type="InterPro" id="IPR019818">
    <property type="entry name" value="IsoCit/isopropylmalate_DH_CS"/>
</dbReference>
<keyword evidence="11" id="KW-0560">Oxidoreductase</keyword>
<dbReference type="Gene3D" id="3.40.718.10">
    <property type="entry name" value="Isopropylmalate Dehydrogenase"/>
    <property type="match status" value="1"/>
</dbReference>
<evidence type="ECO:0000256" key="9">
    <source>
        <dbReference type="ARBA" id="ARBA00022723"/>
    </source>
</evidence>
<dbReference type="InterPro" id="IPR024084">
    <property type="entry name" value="IsoPropMal-DH-like_dom"/>
</dbReference>
<keyword evidence="7" id="KW-0432">Leucine biosynthesis</keyword>
<dbReference type="EC" id="1.1.1.83" evidence="6"/>
<dbReference type="GO" id="GO:0009098">
    <property type="term" value="P:L-leucine biosynthetic process"/>
    <property type="evidence" value="ECO:0007669"/>
    <property type="project" value="UniProtKB-KW"/>
</dbReference>
<accession>A0A4R2P401</accession>
<dbReference type="GO" id="GO:0046553">
    <property type="term" value="F:D-malate dehydrogenase (decarboxylating) (NAD+) activity"/>
    <property type="evidence" value="ECO:0007669"/>
    <property type="project" value="UniProtKB-EC"/>
</dbReference>
<dbReference type="EMBL" id="SLXK01000016">
    <property type="protein sequence ID" value="TCP28774.1"/>
    <property type="molecule type" value="Genomic_DNA"/>
</dbReference>
<dbReference type="PANTHER" id="PTHR43275">
    <property type="entry name" value="D-MALATE DEHYDROGENASE [DECARBOXYLATING]"/>
    <property type="match status" value="1"/>
</dbReference>
<comment type="subunit">
    <text evidence="4">Homodimer.</text>
</comment>
<evidence type="ECO:0000256" key="13">
    <source>
        <dbReference type="ARBA" id="ARBA00023211"/>
    </source>
</evidence>
<sequence>MKHHSLAVIPGDGIGPEIMNEAMKVLQLIEEMHGGFKFDIQSFNWNCEYYLKHGKMMPDNGMEILKDFDVILFGAVGEPRVPDHISVWELILPIRKTFEQYVNMRPIKLLKGLESPLRHKSHDDLDFVVIRENTEGEYSNMGGRLHQNTPYEIAVQNNVFTRYGTERIVKYAYEYASCHNVKRLTAATKSNAMNHSMTFWDDIVKEISQQYNTIETNLYHIDALAAYFVSNPEKFDVVVASNLFGDILTDLGAAIVGGLGLAPSGNINPEQKYPSMFEPIHGSAPDIAGKGIANPIAQIWSVGMMMDHLGYSELNHLILESIENVLVDGKVRTPDLGGTATTSDMGDAILERLRTLLESEREQVHNGSQ</sequence>
<comment type="catalytic activity">
    <reaction evidence="16">
        <text>(R)-malate + NAD(+) = pyruvate + CO2 + NADH</text>
        <dbReference type="Rhea" id="RHEA:18365"/>
        <dbReference type="ChEBI" id="CHEBI:15361"/>
        <dbReference type="ChEBI" id="CHEBI:15588"/>
        <dbReference type="ChEBI" id="CHEBI:16526"/>
        <dbReference type="ChEBI" id="CHEBI:57540"/>
        <dbReference type="ChEBI" id="CHEBI:57945"/>
        <dbReference type="EC" id="1.1.1.83"/>
    </reaction>
</comment>
<protein>
    <recommendedName>
        <fullName evidence="15">3-IPM-DH</fullName>
        <ecNumber evidence="6">1.1.1.83</ecNumber>
        <ecNumber evidence="5">1.1.1.85</ecNumber>
    </recommendedName>
</protein>
<gene>
    <name evidence="18" type="ORF">EV207_11686</name>
</gene>
<dbReference type="Pfam" id="PF00180">
    <property type="entry name" value="Iso_dh"/>
    <property type="match status" value="1"/>
</dbReference>
<comment type="cofactor">
    <cofactor evidence="1">
        <name>Mn(2+)</name>
        <dbReference type="ChEBI" id="CHEBI:29035"/>
    </cofactor>
</comment>
<dbReference type="AlphaFoldDB" id="A0A4R2P401"/>
<dbReference type="InterPro" id="IPR050501">
    <property type="entry name" value="ICDH/IPMDH"/>
</dbReference>
<evidence type="ECO:0000256" key="5">
    <source>
        <dbReference type="ARBA" id="ARBA00013101"/>
    </source>
</evidence>
<comment type="similarity">
    <text evidence="3">Belongs to the isocitrate and isopropylmalate dehydrogenases family. LeuB type 1 subfamily.</text>
</comment>
<dbReference type="FunFam" id="3.40.718.10:FF:000006">
    <property type="entry name" value="3-isopropylmalate dehydrogenase"/>
    <property type="match status" value="1"/>
</dbReference>
<comment type="caution">
    <text evidence="18">The sequence shown here is derived from an EMBL/GenBank/DDBJ whole genome shotgun (WGS) entry which is preliminary data.</text>
</comment>
<dbReference type="InterPro" id="IPR011829">
    <property type="entry name" value="TTC_DH"/>
</dbReference>
<dbReference type="SUPFAM" id="SSF53659">
    <property type="entry name" value="Isocitrate/Isopropylmalate dehydrogenase-like"/>
    <property type="match status" value="1"/>
</dbReference>
<comment type="cofactor">
    <cofactor evidence="2">
        <name>Mg(2+)</name>
        <dbReference type="ChEBI" id="CHEBI:18420"/>
    </cofactor>
</comment>
<keyword evidence="19" id="KW-1185">Reference proteome</keyword>
<dbReference type="GO" id="GO:0003862">
    <property type="term" value="F:3-isopropylmalate dehydrogenase activity"/>
    <property type="evidence" value="ECO:0007669"/>
    <property type="project" value="UniProtKB-EC"/>
</dbReference>
<evidence type="ECO:0000313" key="18">
    <source>
        <dbReference type="EMBL" id="TCP28774.1"/>
    </source>
</evidence>
<reference evidence="18 19" key="1">
    <citation type="submission" date="2019-03" db="EMBL/GenBank/DDBJ databases">
        <title>Genomic Encyclopedia of Type Strains, Phase IV (KMG-IV): sequencing the most valuable type-strain genomes for metagenomic binning, comparative biology and taxonomic classification.</title>
        <authorList>
            <person name="Goeker M."/>
        </authorList>
    </citation>
    <scope>NUCLEOTIDE SEQUENCE [LARGE SCALE GENOMIC DNA]</scope>
    <source>
        <strain evidence="18 19">DSM 19377</strain>
    </source>
</reference>
<evidence type="ECO:0000256" key="12">
    <source>
        <dbReference type="ARBA" id="ARBA00023027"/>
    </source>
</evidence>
<keyword evidence="13" id="KW-0464">Manganese</keyword>
<dbReference type="NCBIfam" id="NF006048">
    <property type="entry name" value="PRK08194.1"/>
    <property type="match status" value="1"/>
</dbReference>
<evidence type="ECO:0000256" key="2">
    <source>
        <dbReference type="ARBA" id="ARBA00001946"/>
    </source>
</evidence>
<keyword evidence="8" id="KW-0028">Amino-acid biosynthesis</keyword>
<dbReference type="OrthoDB" id="9806254at2"/>
<dbReference type="EC" id="1.1.1.85" evidence="5"/>
<dbReference type="NCBIfam" id="NF002898">
    <property type="entry name" value="PRK03437.1"/>
    <property type="match status" value="1"/>
</dbReference>
<evidence type="ECO:0000256" key="11">
    <source>
        <dbReference type="ARBA" id="ARBA00023002"/>
    </source>
</evidence>
<dbReference type="GO" id="GO:0000287">
    <property type="term" value="F:magnesium ion binding"/>
    <property type="evidence" value="ECO:0007669"/>
    <property type="project" value="InterPro"/>
</dbReference>